<keyword evidence="1" id="KW-1133">Transmembrane helix</keyword>
<dbReference type="AlphaFoldDB" id="A0A1I0YW35"/>
<feature type="transmembrane region" description="Helical" evidence="1">
    <location>
        <begin position="49"/>
        <end position="71"/>
    </location>
</feature>
<proteinExistence type="predicted"/>
<feature type="transmembrane region" description="Helical" evidence="1">
    <location>
        <begin position="78"/>
        <end position="101"/>
    </location>
</feature>
<dbReference type="OrthoDB" id="2043705at2"/>
<gene>
    <name evidence="2" type="ORF">SAMN05216249_111101</name>
</gene>
<keyword evidence="3" id="KW-1185">Reference proteome</keyword>
<keyword evidence="1" id="KW-0472">Membrane</keyword>
<dbReference type="Proteomes" id="UP000198838">
    <property type="component" value="Unassembled WGS sequence"/>
</dbReference>
<accession>A0A1I0YW35</accession>
<dbReference type="EMBL" id="FOJY01000011">
    <property type="protein sequence ID" value="SFB17402.1"/>
    <property type="molecule type" value="Genomic_DNA"/>
</dbReference>
<evidence type="ECO:0008006" key="4">
    <source>
        <dbReference type="Google" id="ProtNLM"/>
    </source>
</evidence>
<protein>
    <recommendedName>
        <fullName evidence="4">FAR-17a/AIG1-like protein</fullName>
    </recommendedName>
</protein>
<dbReference type="RefSeq" id="WP_092872782.1">
    <property type="nucleotide sequence ID" value="NZ_FOJY01000011.1"/>
</dbReference>
<evidence type="ECO:0000313" key="2">
    <source>
        <dbReference type="EMBL" id="SFB17402.1"/>
    </source>
</evidence>
<organism evidence="2 3">
    <name type="scientific">Acetitomaculum ruminis DSM 5522</name>
    <dbReference type="NCBI Taxonomy" id="1120918"/>
    <lineage>
        <taxon>Bacteria</taxon>
        <taxon>Bacillati</taxon>
        <taxon>Bacillota</taxon>
        <taxon>Clostridia</taxon>
        <taxon>Lachnospirales</taxon>
        <taxon>Lachnospiraceae</taxon>
        <taxon>Acetitomaculum</taxon>
    </lineage>
</organism>
<feature type="transmembrane region" description="Helical" evidence="1">
    <location>
        <begin position="113"/>
        <end position="132"/>
    </location>
</feature>
<evidence type="ECO:0000256" key="1">
    <source>
        <dbReference type="SAM" id="Phobius"/>
    </source>
</evidence>
<reference evidence="2 3" key="1">
    <citation type="submission" date="2016-10" db="EMBL/GenBank/DDBJ databases">
        <authorList>
            <person name="de Groot N.N."/>
        </authorList>
    </citation>
    <scope>NUCLEOTIDE SEQUENCE [LARGE SCALE GENOMIC DNA]</scope>
    <source>
        <strain evidence="2 3">DSM 5522</strain>
    </source>
</reference>
<feature type="transmembrane region" description="Helical" evidence="1">
    <location>
        <begin position="182"/>
        <end position="205"/>
    </location>
</feature>
<feature type="transmembrane region" description="Helical" evidence="1">
    <location>
        <begin position="12"/>
        <end position="29"/>
    </location>
</feature>
<evidence type="ECO:0000313" key="3">
    <source>
        <dbReference type="Proteomes" id="UP000198838"/>
    </source>
</evidence>
<name>A0A1I0YW35_9FIRM</name>
<keyword evidence="1" id="KW-0812">Transmembrane</keyword>
<sequence length="221" mass="24998">MKEKMLNKISFVLNIFLIISLSIGIYYMFLSNAYNGVFATKGLANLKYFTVLSNLLCFFVAIASLLATVIFHKKLPVVFKLVSASEVGLTFVIIAFFLQPLYPNMNLYARGNLWFHLICPLIAMAEFIVIGLNSKKIPFKNTLFSGLLTLIYGAFYLGNTIINGIGTWPDSNDFYGFLTWGYPIGMIIFAIIVIMSWLISVILRLPNVIKNSKRFRKTSEI</sequence>
<feature type="transmembrane region" description="Helical" evidence="1">
    <location>
        <begin position="144"/>
        <end position="162"/>
    </location>
</feature>